<keyword evidence="1" id="KW-0175">Coiled coil</keyword>
<evidence type="ECO:0000313" key="6">
    <source>
        <dbReference type="Proteomes" id="UP000799537"/>
    </source>
</evidence>
<feature type="region of interest" description="Disordered" evidence="2">
    <location>
        <begin position="1058"/>
        <end position="1125"/>
    </location>
</feature>
<feature type="coiled-coil region" evidence="1">
    <location>
        <begin position="430"/>
        <end position="485"/>
    </location>
</feature>
<feature type="region of interest" description="Disordered" evidence="2">
    <location>
        <begin position="1"/>
        <end position="123"/>
    </location>
</feature>
<evidence type="ECO:0008006" key="7">
    <source>
        <dbReference type="Google" id="ProtNLM"/>
    </source>
</evidence>
<dbReference type="InterPro" id="IPR056024">
    <property type="entry name" value="DUF7605"/>
</dbReference>
<feature type="compositionally biased region" description="Polar residues" evidence="2">
    <location>
        <begin position="29"/>
        <end position="42"/>
    </location>
</feature>
<feature type="domain" description="Dynamin N-terminal" evidence="3">
    <location>
        <begin position="175"/>
        <end position="412"/>
    </location>
</feature>
<evidence type="ECO:0000259" key="4">
    <source>
        <dbReference type="Pfam" id="PF24564"/>
    </source>
</evidence>
<dbReference type="InterPro" id="IPR027417">
    <property type="entry name" value="P-loop_NTPase"/>
</dbReference>
<feature type="compositionally biased region" description="Acidic residues" evidence="2">
    <location>
        <begin position="1105"/>
        <end position="1116"/>
    </location>
</feature>
<evidence type="ECO:0000256" key="1">
    <source>
        <dbReference type="SAM" id="Coils"/>
    </source>
</evidence>
<dbReference type="RefSeq" id="XP_033662599.1">
    <property type="nucleotide sequence ID" value="XM_033818333.1"/>
</dbReference>
<gene>
    <name evidence="5" type="ORF">M409DRAFT_69524</name>
</gene>
<dbReference type="PANTHER" id="PTHR36681:SF3">
    <property type="entry name" value="NUCLEAR GTPASE, GERMINAL CENTER-ASSOCIATED, TANDEM DUPLICATE 3"/>
    <property type="match status" value="1"/>
</dbReference>
<dbReference type="OrthoDB" id="3598281at2759"/>
<reference evidence="5" key="1">
    <citation type="journal article" date="2020" name="Stud. Mycol.">
        <title>101 Dothideomycetes genomes: a test case for predicting lifestyles and emergence of pathogens.</title>
        <authorList>
            <person name="Haridas S."/>
            <person name="Albert R."/>
            <person name="Binder M."/>
            <person name="Bloem J."/>
            <person name="Labutti K."/>
            <person name="Salamov A."/>
            <person name="Andreopoulos B."/>
            <person name="Baker S."/>
            <person name="Barry K."/>
            <person name="Bills G."/>
            <person name="Bluhm B."/>
            <person name="Cannon C."/>
            <person name="Castanera R."/>
            <person name="Culley D."/>
            <person name="Daum C."/>
            <person name="Ezra D."/>
            <person name="Gonzalez J."/>
            <person name="Henrissat B."/>
            <person name="Kuo A."/>
            <person name="Liang C."/>
            <person name="Lipzen A."/>
            <person name="Lutzoni F."/>
            <person name="Magnuson J."/>
            <person name="Mondo S."/>
            <person name="Nolan M."/>
            <person name="Ohm R."/>
            <person name="Pangilinan J."/>
            <person name="Park H.-J."/>
            <person name="Ramirez L."/>
            <person name="Alfaro M."/>
            <person name="Sun H."/>
            <person name="Tritt A."/>
            <person name="Yoshinaga Y."/>
            <person name="Zwiers L.-H."/>
            <person name="Turgeon B."/>
            <person name="Goodwin S."/>
            <person name="Spatafora J."/>
            <person name="Crous P."/>
            <person name="Grigoriev I."/>
        </authorList>
    </citation>
    <scope>NUCLEOTIDE SEQUENCE</scope>
    <source>
        <strain evidence="5">ATCC 36951</strain>
    </source>
</reference>
<name>A0A6A6C681_ZASCE</name>
<accession>A0A6A6C681</accession>
<feature type="compositionally biased region" description="Low complexity" evidence="2">
    <location>
        <begin position="11"/>
        <end position="22"/>
    </location>
</feature>
<evidence type="ECO:0000259" key="3">
    <source>
        <dbReference type="Pfam" id="PF00350"/>
    </source>
</evidence>
<dbReference type="EMBL" id="ML993617">
    <property type="protein sequence ID" value="KAF2161710.1"/>
    <property type="molecule type" value="Genomic_DNA"/>
</dbReference>
<dbReference type="GeneID" id="54571605"/>
<dbReference type="AlphaFoldDB" id="A0A6A6C681"/>
<dbReference type="Pfam" id="PF00350">
    <property type="entry name" value="Dynamin_N"/>
    <property type="match status" value="1"/>
</dbReference>
<organism evidence="5 6">
    <name type="scientific">Zasmidium cellare ATCC 36951</name>
    <dbReference type="NCBI Taxonomy" id="1080233"/>
    <lineage>
        <taxon>Eukaryota</taxon>
        <taxon>Fungi</taxon>
        <taxon>Dikarya</taxon>
        <taxon>Ascomycota</taxon>
        <taxon>Pezizomycotina</taxon>
        <taxon>Dothideomycetes</taxon>
        <taxon>Dothideomycetidae</taxon>
        <taxon>Mycosphaerellales</taxon>
        <taxon>Mycosphaerellaceae</taxon>
        <taxon>Zasmidium</taxon>
    </lineage>
</organism>
<dbReference type="PANTHER" id="PTHR36681">
    <property type="entry name" value="NUCLEAR GTPASE, GERMINAL CENTER-ASSOCIATED, TANDEM DUPLICATE 3"/>
    <property type="match status" value="1"/>
</dbReference>
<dbReference type="Gene3D" id="3.40.50.300">
    <property type="entry name" value="P-loop containing nucleotide triphosphate hydrolases"/>
    <property type="match status" value="1"/>
</dbReference>
<feature type="coiled-coil region" evidence="1">
    <location>
        <begin position="550"/>
        <end position="601"/>
    </location>
</feature>
<evidence type="ECO:0000313" key="5">
    <source>
        <dbReference type="EMBL" id="KAF2161710.1"/>
    </source>
</evidence>
<sequence>MSAHIEPAPASQQSFNSSNQSQRAPLQPVSRQLTVPLANSQDENPKAVTPSFPASPAIATPPPAAMNAHVPVPTGEALKAEEQDQETQYEPRDQGNPFAASQDADDSERRRGQELQQLAAETNPERLEAGVTAGLGVLSIIEKNLQLVGNHPDAINWMEQIEKVRKDASKSRTVVGVVGNTGAGKSSVINAMLEEERLVPTNCMRACTAVVTELSYNESTNPNMKYRAVIEFIQPEDWEKELHVLFKEIFDETGQISIDIANADSDAGIAYAKVRAVYHKHTRDMLANTTVASLMNQKHVKNVLGKVRTIRDPEPKAFYKHLQQYVDSKEKGTEKRDKNGNINHNAKRDFELWPLIKAVKIYTKADALSTGACIVDLPGVHDSNAARAAVATSYLKECTGLWIVAPINRAAVTFICSKTDDISRMEASDSLNLGNEYQELDDKLVEVERRRKELNAELKEKKGKKSDYEETIDQVEEDIEKWDELADQVDQGKAVYQPTQKKRKRQGSSSGSNKRRRARVEDSDDESNERSSPPGTTDEAPEEASDPLTEQIVNAKLEELKQMKKDARREKNALTDRIDELKELLEANADETDEIDARQNALCIAGRNDYSRHAIQQDFAAGIRELDQENACDEDPDSFDPSEDIRNYALVANSLPVFCVSSRGYQKLSGRLTKDNDVPGFRDVAETQIPPLQAHCKKLTEKGRQAACRRFLNNTQSLLTSMGLWASDDGSGIKLTAAQRDAEKSFLLRELKKLEAALENTVNNTLDDAVASLGEQLFEKFEGAIKTAVNDAVPTSSRWGARKDEGGLYWSTYKATVRRSGVYTSASAGHRDFNGELTEPLYKHLATAWEKTFQRRLPNILQTCTRSATDVVRKFHAAVEQRVREKGHGISRIGMIGGQLQTHSAKFADLVAGAIETLNNGQRDINREFTPVIANAMEPSYTFCAEERGAGQYMRMKAHMQDHVSTQRSNMFHNAAESVRKSLLKLCNQVKKAMLDRSDEVYVSMSRDYLTLVGVQRSENRMSREERAARREVDDAIGAADAHFGRVLNAALEDLKVEEQENDGADTMEEIAENEMEFEDDVDDSEDEDEAGKDEADDSNTAADDTADVEMGEDDAVSSSRGIDD</sequence>
<proteinExistence type="predicted"/>
<feature type="region of interest" description="Disordered" evidence="2">
    <location>
        <begin position="490"/>
        <end position="548"/>
    </location>
</feature>
<protein>
    <recommendedName>
        <fullName evidence="7">G domain-containing protein</fullName>
    </recommendedName>
</protein>
<dbReference type="Pfam" id="PF24564">
    <property type="entry name" value="DUF7605"/>
    <property type="match status" value="1"/>
</dbReference>
<feature type="compositionally biased region" description="Acidic residues" evidence="2">
    <location>
        <begin position="1060"/>
        <end position="1098"/>
    </location>
</feature>
<feature type="domain" description="DUF7605" evidence="4">
    <location>
        <begin position="804"/>
        <end position="968"/>
    </location>
</feature>
<evidence type="ECO:0000256" key="2">
    <source>
        <dbReference type="SAM" id="MobiDB-lite"/>
    </source>
</evidence>
<dbReference type="Proteomes" id="UP000799537">
    <property type="component" value="Unassembled WGS sequence"/>
</dbReference>
<dbReference type="InterPro" id="IPR045063">
    <property type="entry name" value="Dynamin_N"/>
</dbReference>
<dbReference type="SUPFAM" id="SSF52540">
    <property type="entry name" value="P-loop containing nucleoside triphosphate hydrolases"/>
    <property type="match status" value="2"/>
</dbReference>
<keyword evidence="6" id="KW-1185">Reference proteome</keyword>